<dbReference type="EMBL" id="LAZR01001636">
    <property type="protein sequence ID" value="KKN41632.1"/>
    <property type="molecule type" value="Genomic_DNA"/>
</dbReference>
<gene>
    <name evidence="1" type="ORF">LCGC14_0721370</name>
</gene>
<organism evidence="1">
    <name type="scientific">marine sediment metagenome</name>
    <dbReference type="NCBI Taxonomy" id="412755"/>
    <lineage>
        <taxon>unclassified sequences</taxon>
        <taxon>metagenomes</taxon>
        <taxon>ecological metagenomes</taxon>
    </lineage>
</organism>
<evidence type="ECO:0008006" key="2">
    <source>
        <dbReference type="Google" id="ProtNLM"/>
    </source>
</evidence>
<sequence length="797" mass="95315">MVYMKLPKELQKNYKKKQRINRNTTILKNLPEKGSFDELRDHLNIESAKNRKINIAEHQKMMKQISSLHPVIKTNILEKIEELELILRNYNPIHLLHYLCIKYTFYNPETYRESETMNLSFWVEFALSFATSIQLRLPLETPNSDTFSIFEDLIKSITNLTTQYYMTEAADDKQYNPLKGIRFKSILDYMLTRGDSYESHHKDLVFQTFQLHDIFLKDNFGYTIKEILEYVDNIRDEVLDHIKHDANRQNYYKTLEELIKKYRISEDGALTEKDIEIFESNKEMLKLKEEYQEYMQSYEPFYYRLRPSKRVPSDLLDLLCIEFGENKLFLEGDKCWPLNNSLIYLKPIIKYDNGYYGFGANILYNNIIEIVESLIHKKNQKYYEEKYLKRKSTLLEDLSLIYLNKIMPKAEVYSKLNYYRNNEGDRTRYETDGFIIFDENILIVEAKSHKLTIPAKRGSLPRIENRTKKIIGDAYNQGIRCKQYIINNKQAEFYDKNNKKVLTIEGENYRSFHIINTTYENLGHLSTQLHILKNFNIIEGKDWPWTVFINDLRIISEIIESPSIFLLYLQRRIWMNNLGLITNSDELDYFMFFLRTGLYFEDIFISENQKISLFGETDELDRYYFYLQGLIEEKVEKPIFCIPDFYKELVYKLEDSGKKGFSNASLSLVLIDSKDFEKISAQLSKYKKLSFETGKSYKLFLYYRKPKKGLLFVIKTGSKTSTWTQFREYLKLMKYKYKLKLAIMYKLVFNNQSDIIPEVDFEILEEGWKFNPKLDRIVRKEKFTGMRKIKKNEPLDL</sequence>
<comment type="caution">
    <text evidence="1">The sequence shown here is derived from an EMBL/GenBank/DDBJ whole genome shotgun (WGS) entry which is preliminary data.</text>
</comment>
<evidence type="ECO:0000313" key="1">
    <source>
        <dbReference type="EMBL" id="KKN41632.1"/>
    </source>
</evidence>
<accession>A0A0F9QXB6</accession>
<name>A0A0F9QXB6_9ZZZZ</name>
<protein>
    <recommendedName>
        <fullName evidence="2">NERD domain-containing protein</fullName>
    </recommendedName>
</protein>
<reference evidence="1" key="1">
    <citation type="journal article" date="2015" name="Nature">
        <title>Complex archaea that bridge the gap between prokaryotes and eukaryotes.</title>
        <authorList>
            <person name="Spang A."/>
            <person name="Saw J.H."/>
            <person name="Jorgensen S.L."/>
            <person name="Zaremba-Niedzwiedzka K."/>
            <person name="Martijn J."/>
            <person name="Lind A.E."/>
            <person name="van Eijk R."/>
            <person name="Schleper C."/>
            <person name="Guy L."/>
            <person name="Ettema T.J."/>
        </authorList>
    </citation>
    <scope>NUCLEOTIDE SEQUENCE</scope>
</reference>
<proteinExistence type="predicted"/>
<dbReference type="AlphaFoldDB" id="A0A0F9QXB6"/>